<sequence>MIIINSAGGWIENDQGHVLLQLRSPTEEQWGFPGGILEVGESVADAAIREVLEETGLQAIPTALIGVYSKYFTTLTDGRSCQTITTMFKMKVTGGDLTLDHIETFDLRYFPLDAMPVLCSSQHNAIADDVRTGNVPAFR</sequence>
<keyword evidence="2 3" id="KW-0378">Hydrolase</keyword>
<dbReference type="InterPro" id="IPR015797">
    <property type="entry name" value="NUDIX_hydrolase-like_dom_sf"/>
</dbReference>
<evidence type="ECO:0000313" key="5">
    <source>
        <dbReference type="EMBL" id="MET3588173.1"/>
    </source>
</evidence>
<dbReference type="PANTHER" id="PTHR43046:SF2">
    <property type="entry name" value="8-OXO-DGTP DIPHOSPHATASE-RELATED"/>
    <property type="match status" value="1"/>
</dbReference>
<dbReference type="PROSITE" id="PS00893">
    <property type="entry name" value="NUDIX_BOX"/>
    <property type="match status" value="1"/>
</dbReference>
<comment type="similarity">
    <text evidence="3">Belongs to the Nudix hydrolase family.</text>
</comment>
<organism evidence="5 6">
    <name type="scientific">Pseudorhizobium tarimense</name>
    <dbReference type="NCBI Taxonomy" id="1079109"/>
    <lineage>
        <taxon>Bacteria</taxon>
        <taxon>Pseudomonadati</taxon>
        <taxon>Pseudomonadota</taxon>
        <taxon>Alphaproteobacteria</taxon>
        <taxon>Hyphomicrobiales</taxon>
        <taxon>Rhizobiaceae</taxon>
        <taxon>Rhizobium/Agrobacterium group</taxon>
        <taxon>Pseudorhizobium</taxon>
    </lineage>
</organism>
<dbReference type="Pfam" id="PF00293">
    <property type="entry name" value="NUDIX"/>
    <property type="match status" value="1"/>
</dbReference>
<dbReference type="Proteomes" id="UP001549031">
    <property type="component" value="Unassembled WGS sequence"/>
</dbReference>
<comment type="cofactor">
    <cofactor evidence="1">
        <name>Mg(2+)</name>
        <dbReference type="ChEBI" id="CHEBI:18420"/>
    </cofactor>
</comment>
<dbReference type="Gene3D" id="3.90.79.10">
    <property type="entry name" value="Nucleoside Triphosphate Pyrophosphohydrolase"/>
    <property type="match status" value="1"/>
</dbReference>
<dbReference type="SUPFAM" id="SSF55811">
    <property type="entry name" value="Nudix"/>
    <property type="match status" value="1"/>
</dbReference>
<dbReference type="InterPro" id="IPR020476">
    <property type="entry name" value="Nudix_hydrolase"/>
</dbReference>
<accession>A0ABV2HCA9</accession>
<feature type="domain" description="Nudix hydrolase" evidence="4">
    <location>
        <begin position="1"/>
        <end position="132"/>
    </location>
</feature>
<dbReference type="PROSITE" id="PS51462">
    <property type="entry name" value="NUDIX"/>
    <property type="match status" value="1"/>
</dbReference>
<dbReference type="PRINTS" id="PR00502">
    <property type="entry name" value="NUDIXFAMILY"/>
</dbReference>
<dbReference type="InterPro" id="IPR020084">
    <property type="entry name" value="NUDIX_hydrolase_CS"/>
</dbReference>
<evidence type="ECO:0000256" key="1">
    <source>
        <dbReference type="ARBA" id="ARBA00001946"/>
    </source>
</evidence>
<dbReference type="InterPro" id="IPR000086">
    <property type="entry name" value="NUDIX_hydrolase_dom"/>
</dbReference>
<evidence type="ECO:0000313" key="6">
    <source>
        <dbReference type="Proteomes" id="UP001549031"/>
    </source>
</evidence>
<comment type="caution">
    <text evidence="5">The sequence shown here is derived from an EMBL/GenBank/DDBJ whole genome shotgun (WGS) entry which is preliminary data.</text>
</comment>
<dbReference type="PANTHER" id="PTHR43046">
    <property type="entry name" value="GDP-MANNOSE MANNOSYL HYDROLASE"/>
    <property type="match status" value="1"/>
</dbReference>
<name>A0ABV2HCA9_9HYPH</name>
<protein>
    <submittedName>
        <fullName evidence="5">8-oxo-dGTP pyrophosphatase MutT (NUDIX family)</fullName>
    </submittedName>
</protein>
<keyword evidence="6" id="KW-1185">Reference proteome</keyword>
<evidence type="ECO:0000256" key="3">
    <source>
        <dbReference type="RuleBase" id="RU003476"/>
    </source>
</evidence>
<gene>
    <name evidence="5" type="ORF">ABID21_004307</name>
</gene>
<evidence type="ECO:0000256" key="2">
    <source>
        <dbReference type="ARBA" id="ARBA00022801"/>
    </source>
</evidence>
<proteinExistence type="inferred from homology"/>
<reference evidence="5 6" key="1">
    <citation type="submission" date="2024-06" db="EMBL/GenBank/DDBJ databases">
        <title>Genomic Encyclopedia of Type Strains, Phase IV (KMG-IV): sequencing the most valuable type-strain genomes for metagenomic binning, comparative biology and taxonomic classification.</title>
        <authorList>
            <person name="Goeker M."/>
        </authorList>
    </citation>
    <scope>NUCLEOTIDE SEQUENCE [LARGE SCALE GENOMIC DNA]</scope>
    <source>
        <strain evidence="5 6">DSM 105042</strain>
    </source>
</reference>
<evidence type="ECO:0000259" key="4">
    <source>
        <dbReference type="PROSITE" id="PS51462"/>
    </source>
</evidence>
<dbReference type="RefSeq" id="WP_247245904.1">
    <property type="nucleotide sequence ID" value="NZ_JALJRA010000022.1"/>
</dbReference>
<dbReference type="EMBL" id="JBEPLJ010000021">
    <property type="protein sequence ID" value="MET3588173.1"/>
    <property type="molecule type" value="Genomic_DNA"/>
</dbReference>